<dbReference type="RefSeq" id="WP_226934917.1">
    <property type="nucleotide sequence ID" value="NZ_JACDXX010000006.1"/>
</dbReference>
<dbReference type="EMBL" id="JACDXX010000006">
    <property type="protein sequence ID" value="MCB5410012.1"/>
    <property type="molecule type" value="Genomic_DNA"/>
</dbReference>
<evidence type="ECO:0000313" key="2">
    <source>
        <dbReference type="Proteomes" id="UP001198571"/>
    </source>
</evidence>
<comment type="caution">
    <text evidence="1">The sequence shown here is derived from an EMBL/GenBank/DDBJ whole genome shotgun (WGS) entry which is preliminary data.</text>
</comment>
<keyword evidence="2" id="KW-1185">Reference proteome</keyword>
<dbReference type="Proteomes" id="UP001198571">
    <property type="component" value="Unassembled WGS sequence"/>
</dbReference>
<accession>A0ABS8CKU5</accession>
<name>A0ABS8CKU5_9RHOB</name>
<dbReference type="Gene3D" id="2.40.10.270">
    <property type="entry name" value="Bacteriophage SPP1 head-tail adaptor protein"/>
    <property type="match status" value="1"/>
</dbReference>
<gene>
    <name evidence="1" type="ORF">H0485_08370</name>
</gene>
<proteinExistence type="predicted"/>
<organism evidence="1 2">
    <name type="scientific">Pseudogemmobacter faecipullorum</name>
    <dbReference type="NCBI Taxonomy" id="2755041"/>
    <lineage>
        <taxon>Bacteria</taxon>
        <taxon>Pseudomonadati</taxon>
        <taxon>Pseudomonadota</taxon>
        <taxon>Alphaproteobacteria</taxon>
        <taxon>Rhodobacterales</taxon>
        <taxon>Paracoccaceae</taxon>
        <taxon>Pseudogemmobacter</taxon>
    </lineage>
</organism>
<dbReference type="InterPro" id="IPR008767">
    <property type="entry name" value="Phage_SPP1_head-tail_adaptor"/>
</dbReference>
<sequence length="112" mass="12183">MRAPHLNRALLLEQESLEADGAGGFHRSWLALGQLWAAVRAGAGRESPGEELSLATIPWAITLRGAPPGSALRPRPGQRFREGLRIFTILTVAERDAGGRWLICSCREEGAR</sequence>
<reference evidence="1 2" key="1">
    <citation type="submission" date="2020-07" db="EMBL/GenBank/DDBJ databases">
        <title>Pseudogemmobacter sp. nov., isolated from poultry manure in Taiwan.</title>
        <authorList>
            <person name="Lin S.-Y."/>
            <person name="Tang Y.-S."/>
            <person name="Young C.-C."/>
        </authorList>
    </citation>
    <scope>NUCLEOTIDE SEQUENCE [LARGE SCALE GENOMIC DNA]</scope>
    <source>
        <strain evidence="1 2">CC-YST710</strain>
    </source>
</reference>
<protein>
    <submittedName>
        <fullName evidence="1">Head-tail adaptor protein</fullName>
    </submittedName>
</protein>
<dbReference type="Pfam" id="PF05521">
    <property type="entry name" value="Phage_HCP"/>
    <property type="match status" value="1"/>
</dbReference>
<dbReference type="InterPro" id="IPR038666">
    <property type="entry name" value="SSP1_head-tail_sf"/>
</dbReference>
<evidence type="ECO:0000313" key="1">
    <source>
        <dbReference type="EMBL" id="MCB5410012.1"/>
    </source>
</evidence>